<comment type="caution">
    <text evidence="8">The sequence shown here is derived from an EMBL/GenBank/DDBJ whole genome shotgun (WGS) entry which is preliminary data.</text>
</comment>
<feature type="domain" description="HAMP" evidence="7">
    <location>
        <begin position="234"/>
        <end position="275"/>
    </location>
</feature>
<dbReference type="InterPro" id="IPR004089">
    <property type="entry name" value="MCPsignal_dom"/>
</dbReference>
<evidence type="ECO:0000256" key="2">
    <source>
        <dbReference type="ARBA" id="ARBA00022481"/>
    </source>
</evidence>
<dbReference type="Pfam" id="PF12729">
    <property type="entry name" value="4HB_MCP_1"/>
    <property type="match status" value="1"/>
</dbReference>
<dbReference type="InterPro" id="IPR051310">
    <property type="entry name" value="MCP_chemotaxis"/>
</dbReference>
<dbReference type="PROSITE" id="PS50111">
    <property type="entry name" value="CHEMOTAXIS_TRANSDUC_2"/>
    <property type="match status" value="1"/>
</dbReference>
<feature type="transmembrane region" description="Helical" evidence="5">
    <location>
        <begin position="199"/>
        <end position="218"/>
    </location>
</feature>
<dbReference type="EMBL" id="SACR01000002">
    <property type="protein sequence ID" value="RVU47091.1"/>
    <property type="molecule type" value="Genomic_DNA"/>
</dbReference>
<evidence type="ECO:0000256" key="4">
    <source>
        <dbReference type="PROSITE-ProRule" id="PRU00284"/>
    </source>
</evidence>
<evidence type="ECO:0000259" key="7">
    <source>
        <dbReference type="PROSITE" id="PS50885"/>
    </source>
</evidence>
<proteinExistence type="inferred from homology"/>
<evidence type="ECO:0000313" key="9">
    <source>
        <dbReference type="Proteomes" id="UP000285575"/>
    </source>
</evidence>
<dbReference type="GO" id="GO:0006935">
    <property type="term" value="P:chemotaxis"/>
    <property type="evidence" value="ECO:0007669"/>
    <property type="project" value="InterPro"/>
</dbReference>
<name>A0A437RJY1_9BURK</name>
<dbReference type="PROSITE" id="PS50885">
    <property type="entry name" value="HAMP"/>
    <property type="match status" value="1"/>
</dbReference>
<keyword evidence="5" id="KW-0812">Transmembrane</keyword>
<dbReference type="SUPFAM" id="SSF58104">
    <property type="entry name" value="Methyl-accepting chemotaxis protein (MCP) signaling domain"/>
    <property type="match status" value="1"/>
</dbReference>
<dbReference type="Gene3D" id="1.10.287.950">
    <property type="entry name" value="Methyl-accepting chemotaxis protein"/>
    <property type="match status" value="1"/>
</dbReference>
<organism evidence="8 9">
    <name type="scientific">Rubrivivax rivuli</name>
    <dbReference type="NCBI Taxonomy" id="1862385"/>
    <lineage>
        <taxon>Bacteria</taxon>
        <taxon>Pseudomonadati</taxon>
        <taxon>Pseudomonadota</taxon>
        <taxon>Betaproteobacteria</taxon>
        <taxon>Burkholderiales</taxon>
        <taxon>Sphaerotilaceae</taxon>
        <taxon>Rubrivivax</taxon>
    </lineage>
</organism>
<evidence type="ECO:0000256" key="1">
    <source>
        <dbReference type="ARBA" id="ARBA00004370"/>
    </source>
</evidence>
<dbReference type="GO" id="GO:0007165">
    <property type="term" value="P:signal transduction"/>
    <property type="evidence" value="ECO:0007669"/>
    <property type="project" value="UniProtKB-KW"/>
</dbReference>
<evidence type="ECO:0000313" key="8">
    <source>
        <dbReference type="EMBL" id="RVU47091.1"/>
    </source>
</evidence>
<dbReference type="Proteomes" id="UP000285575">
    <property type="component" value="Unassembled WGS sequence"/>
</dbReference>
<gene>
    <name evidence="8" type="ORF">EOE66_04805</name>
</gene>
<dbReference type="Pfam" id="PF00015">
    <property type="entry name" value="MCPsignal"/>
    <property type="match status" value="1"/>
</dbReference>
<accession>A0A437RJY1</accession>
<dbReference type="CDD" id="cd11386">
    <property type="entry name" value="MCP_signal"/>
    <property type="match status" value="1"/>
</dbReference>
<sequence>MNTMARFSTWFGSMRIGTRLSLAFATVLTLTALLGIASVVNLARVNAASDDLARHWLPSVGALGEARAAMLEYRDLEMKHARAADASYRAEYEDKLKEVHGRVDAKLAAHAQLAALTEEKAMATALGAKWKEYLGFSAKVQELGRSEKVDDARDISDGAAKMAADEAIAELDKLSAFSFERGSHAADGAAATYKLSRTVNLGLVALALALGVVMAVLITRGLLKQLGGEPAVASAVARAVAEGNLSTNIPLRRGDTTSLMAGLKHMQTSLATVVQQVRSGSERVAGASNEIAQGNADLSARTEQQASALQETSASMEQLGSTVQQNAQSARQADELANNASVVASRGGEAVTRVVQTMRGINESSRKIADIIGTIDGIAFQTNILALNAAVEAARAGEQGRGFAVVASEVRSLAQRSSEAAKEIRSLIAASVERVEQGTAQVDEAGATMTEVVNSITRVTAIVREISSASQEQSAGVAQVGQAVTQMDQTTQRNAALVEQSAAAAESLRHEAQQLVDVVAAFRLQHA</sequence>
<evidence type="ECO:0000259" key="6">
    <source>
        <dbReference type="PROSITE" id="PS50111"/>
    </source>
</evidence>
<keyword evidence="2" id="KW-0488">Methylation</keyword>
<dbReference type="AlphaFoldDB" id="A0A437RJY1"/>
<protein>
    <submittedName>
        <fullName evidence="8">Methyl-accepting chemotaxis protein</fullName>
    </submittedName>
</protein>
<comment type="similarity">
    <text evidence="3">Belongs to the methyl-accepting chemotaxis (MCP) protein family.</text>
</comment>
<keyword evidence="4" id="KW-0807">Transducer</keyword>
<feature type="domain" description="Methyl-accepting transducer" evidence="6">
    <location>
        <begin position="280"/>
        <end position="509"/>
    </location>
</feature>
<comment type="subcellular location">
    <subcellularLocation>
        <location evidence="1">Membrane</location>
    </subcellularLocation>
</comment>
<keyword evidence="5" id="KW-0472">Membrane</keyword>
<evidence type="ECO:0000256" key="3">
    <source>
        <dbReference type="ARBA" id="ARBA00029447"/>
    </source>
</evidence>
<dbReference type="PANTHER" id="PTHR43531">
    <property type="entry name" value="PROTEIN ICFG"/>
    <property type="match status" value="1"/>
</dbReference>
<dbReference type="InterPro" id="IPR024478">
    <property type="entry name" value="HlyB_4HB_MCP"/>
</dbReference>
<dbReference type="PRINTS" id="PR00260">
    <property type="entry name" value="CHEMTRNSDUCR"/>
</dbReference>
<dbReference type="PANTHER" id="PTHR43531:SF14">
    <property type="entry name" value="METHYL-ACCEPTING CHEMOTAXIS PROTEIN I-RELATED"/>
    <property type="match status" value="1"/>
</dbReference>
<dbReference type="GO" id="GO:0004888">
    <property type="term" value="F:transmembrane signaling receptor activity"/>
    <property type="evidence" value="ECO:0007669"/>
    <property type="project" value="InterPro"/>
</dbReference>
<dbReference type="OrthoDB" id="9763018at2"/>
<evidence type="ECO:0000256" key="5">
    <source>
        <dbReference type="SAM" id="Phobius"/>
    </source>
</evidence>
<dbReference type="FunFam" id="1.10.287.950:FF:000001">
    <property type="entry name" value="Methyl-accepting chemotaxis sensory transducer"/>
    <property type="match status" value="1"/>
</dbReference>
<keyword evidence="9" id="KW-1185">Reference proteome</keyword>
<dbReference type="InterPro" id="IPR003660">
    <property type="entry name" value="HAMP_dom"/>
</dbReference>
<reference evidence="8 9" key="1">
    <citation type="submission" date="2019-01" db="EMBL/GenBank/DDBJ databases">
        <authorList>
            <person name="Chen W.-M."/>
        </authorList>
    </citation>
    <scope>NUCLEOTIDE SEQUENCE [LARGE SCALE GENOMIC DNA]</scope>
    <source>
        <strain evidence="8 9">KYPY4</strain>
    </source>
</reference>
<dbReference type="InterPro" id="IPR004090">
    <property type="entry name" value="Chemotax_Me-accpt_rcpt"/>
</dbReference>
<dbReference type="GO" id="GO:0005886">
    <property type="term" value="C:plasma membrane"/>
    <property type="evidence" value="ECO:0007669"/>
    <property type="project" value="TreeGrafter"/>
</dbReference>
<keyword evidence="5" id="KW-1133">Transmembrane helix</keyword>
<dbReference type="SMART" id="SM00283">
    <property type="entry name" value="MA"/>
    <property type="match status" value="1"/>
</dbReference>